<dbReference type="UniPathway" id="UPA00392"/>
<dbReference type="GO" id="GO:0051075">
    <property type="term" value="F:S-adenosylmethionine:tRNA ribosyltransferase-isomerase activity"/>
    <property type="evidence" value="ECO:0007669"/>
    <property type="project" value="UniProtKB-EC"/>
</dbReference>
<evidence type="ECO:0000256" key="9">
    <source>
        <dbReference type="ARBA" id="ARBA00061210"/>
    </source>
</evidence>
<comment type="subunit">
    <text evidence="3 13">Monomer.</text>
</comment>
<comment type="subcellular location">
    <subcellularLocation>
        <location evidence="1 13">Cytoplasm</location>
    </subcellularLocation>
</comment>
<reference evidence="14 15" key="1">
    <citation type="journal article" date="2013" name="Genome Announc.">
        <title>Genome sequences for three denitrifying bacterial strains isolated from a uranium- and nitrate-contaminated subsurface environment.</title>
        <authorList>
            <person name="Venkatramanan R."/>
            <person name="Prakash O."/>
            <person name="Woyke T."/>
            <person name="Chain P."/>
            <person name="Goodwin L.A."/>
            <person name="Watson D."/>
            <person name="Brooks S."/>
            <person name="Kostka J.E."/>
            <person name="Green S.J."/>
        </authorList>
    </citation>
    <scope>NUCLEOTIDE SEQUENCE [LARGE SCALE GENOMIC DNA]</scope>
    <source>
        <strain evidence="14 15">1NES1</strain>
    </source>
</reference>
<evidence type="ECO:0000256" key="13">
    <source>
        <dbReference type="HAMAP-Rule" id="MF_00113"/>
    </source>
</evidence>
<dbReference type="RefSeq" id="WP_015598452.1">
    <property type="nucleotide sequence ID" value="NC_021172.1"/>
</dbReference>
<evidence type="ECO:0000256" key="2">
    <source>
        <dbReference type="ARBA" id="ARBA00004691"/>
    </source>
</evidence>
<dbReference type="InterPro" id="IPR003699">
    <property type="entry name" value="QueA"/>
</dbReference>
<proteinExistence type="inferred from homology"/>
<evidence type="ECO:0000256" key="3">
    <source>
        <dbReference type="ARBA" id="ARBA00011245"/>
    </source>
</evidence>
<evidence type="ECO:0000256" key="11">
    <source>
        <dbReference type="ARBA" id="ARBA00069325"/>
    </source>
</evidence>
<dbReference type="FunFam" id="3.40.1780.10:FF:000001">
    <property type="entry name" value="S-adenosylmethionine:tRNA ribosyltransferase-isomerase"/>
    <property type="match status" value="1"/>
</dbReference>
<dbReference type="Proteomes" id="UP000005952">
    <property type="component" value="Chromosome"/>
</dbReference>
<dbReference type="OrthoDB" id="9805933at2"/>
<dbReference type="GO" id="GO:0008616">
    <property type="term" value="P:tRNA queuosine(34) biosynthetic process"/>
    <property type="evidence" value="ECO:0007669"/>
    <property type="project" value="UniProtKB-UniRule"/>
</dbReference>
<evidence type="ECO:0000256" key="7">
    <source>
        <dbReference type="ARBA" id="ARBA00022785"/>
    </source>
</evidence>
<comment type="function">
    <text evidence="13">Transfers and isomerizes the ribose moiety from AdoMet to the 7-aminomethyl group of 7-deazaguanine (preQ1-tRNA) to give epoxyqueuosine (oQ-tRNA).</text>
</comment>
<evidence type="ECO:0000256" key="6">
    <source>
        <dbReference type="ARBA" id="ARBA00022691"/>
    </source>
</evidence>
<dbReference type="InterPro" id="IPR036100">
    <property type="entry name" value="QueA_sf"/>
</dbReference>
<keyword evidence="15" id="KW-1185">Reference proteome</keyword>
<dbReference type="PANTHER" id="PTHR30307">
    <property type="entry name" value="S-ADENOSYLMETHIONINE:TRNA RIBOSYLTRANSFERASE-ISOMERASE"/>
    <property type="match status" value="1"/>
</dbReference>
<dbReference type="HAMAP" id="MF_00113">
    <property type="entry name" value="QueA"/>
    <property type="match status" value="1"/>
</dbReference>
<organism evidence="14 15">
    <name type="scientific">Hyphomicrobium denitrificans 1NES1</name>
    <dbReference type="NCBI Taxonomy" id="670307"/>
    <lineage>
        <taxon>Bacteria</taxon>
        <taxon>Pseudomonadati</taxon>
        <taxon>Pseudomonadota</taxon>
        <taxon>Alphaproteobacteria</taxon>
        <taxon>Hyphomicrobiales</taxon>
        <taxon>Hyphomicrobiaceae</taxon>
        <taxon>Hyphomicrobium</taxon>
    </lineage>
</organism>
<dbReference type="eggNOG" id="COG0809">
    <property type="taxonomic scope" value="Bacteria"/>
</dbReference>
<keyword evidence="4 13" id="KW-0963">Cytoplasm</keyword>
<comment type="catalytic activity">
    <reaction evidence="8 13">
        <text>7-aminomethyl-7-carbaguanosine(34) in tRNA + S-adenosyl-L-methionine = epoxyqueuosine(34) in tRNA + adenine + L-methionine + 2 H(+)</text>
        <dbReference type="Rhea" id="RHEA:32155"/>
        <dbReference type="Rhea" id="RHEA-COMP:10342"/>
        <dbReference type="Rhea" id="RHEA-COMP:18582"/>
        <dbReference type="ChEBI" id="CHEBI:15378"/>
        <dbReference type="ChEBI" id="CHEBI:16708"/>
        <dbReference type="ChEBI" id="CHEBI:57844"/>
        <dbReference type="ChEBI" id="CHEBI:59789"/>
        <dbReference type="ChEBI" id="CHEBI:82833"/>
        <dbReference type="ChEBI" id="CHEBI:194443"/>
        <dbReference type="EC" id="2.4.99.17"/>
    </reaction>
</comment>
<evidence type="ECO:0000256" key="10">
    <source>
        <dbReference type="ARBA" id="ARBA00066503"/>
    </source>
</evidence>
<evidence type="ECO:0000256" key="4">
    <source>
        <dbReference type="ARBA" id="ARBA00022490"/>
    </source>
</evidence>
<dbReference type="InterPro" id="IPR042119">
    <property type="entry name" value="QueA_dom2"/>
</dbReference>
<evidence type="ECO:0000256" key="12">
    <source>
        <dbReference type="ARBA" id="ARBA00076160"/>
    </source>
</evidence>
<dbReference type="Gene3D" id="2.40.10.240">
    <property type="entry name" value="QueA-like"/>
    <property type="match status" value="1"/>
</dbReference>
<dbReference type="NCBIfam" id="NF001140">
    <property type="entry name" value="PRK00147.1"/>
    <property type="match status" value="1"/>
</dbReference>
<dbReference type="HOGENOM" id="CLU_039110_1_1_5"/>
<evidence type="ECO:0000313" key="15">
    <source>
        <dbReference type="Proteomes" id="UP000005952"/>
    </source>
</evidence>
<keyword evidence="14" id="KW-0413">Isomerase</keyword>
<dbReference type="AlphaFoldDB" id="N0B861"/>
<dbReference type="PANTHER" id="PTHR30307:SF0">
    <property type="entry name" value="S-ADENOSYLMETHIONINE:TRNA RIBOSYLTRANSFERASE-ISOMERASE"/>
    <property type="match status" value="1"/>
</dbReference>
<protein>
    <recommendedName>
        <fullName evidence="11 13">S-adenosylmethionine:tRNA ribosyltransferase-isomerase</fullName>
        <ecNumber evidence="10 13">2.4.99.17</ecNumber>
    </recommendedName>
    <alternativeName>
        <fullName evidence="12 13">Queuosine biosynthesis protein QueA</fullName>
    </alternativeName>
</protein>
<dbReference type="GO" id="GO:0005737">
    <property type="term" value="C:cytoplasm"/>
    <property type="evidence" value="ECO:0007669"/>
    <property type="project" value="UniProtKB-SubCell"/>
</dbReference>
<dbReference type="EC" id="2.4.99.17" evidence="10 13"/>
<keyword evidence="6 13" id="KW-0949">S-adenosyl-L-methionine</keyword>
<evidence type="ECO:0000256" key="1">
    <source>
        <dbReference type="ARBA" id="ARBA00004496"/>
    </source>
</evidence>
<dbReference type="KEGG" id="hdt:HYPDE_33773"/>
<dbReference type="InterPro" id="IPR042118">
    <property type="entry name" value="QueA_dom1"/>
</dbReference>
<dbReference type="NCBIfam" id="TIGR00113">
    <property type="entry name" value="queA"/>
    <property type="match status" value="1"/>
</dbReference>
<comment type="similarity">
    <text evidence="9 13">Belongs to the QueA family.</text>
</comment>
<name>N0B861_9HYPH</name>
<evidence type="ECO:0000256" key="8">
    <source>
        <dbReference type="ARBA" id="ARBA00052751"/>
    </source>
</evidence>
<comment type="pathway">
    <text evidence="2 13">tRNA modification; tRNA-queuosine biosynthesis.</text>
</comment>
<dbReference type="EMBL" id="CP005587">
    <property type="protein sequence ID" value="AGK58427.1"/>
    <property type="molecule type" value="Genomic_DNA"/>
</dbReference>
<dbReference type="Pfam" id="PF02547">
    <property type="entry name" value="Queuosine_synth"/>
    <property type="match status" value="1"/>
</dbReference>
<gene>
    <name evidence="13 14" type="primary">queA</name>
    <name evidence="14" type="ORF">HYPDE_33773</name>
</gene>
<evidence type="ECO:0000313" key="14">
    <source>
        <dbReference type="EMBL" id="AGK58427.1"/>
    </source>
</evidence>
<dbReference type="STRING" id="670307.HYPDE_33773"/>
<dbReference type="SUPFAM" id="SSF111337">
    <property type="entry name" value="QueA-like"/>
    <property type="match status" value="1"/>
</dbReference>
<keyword evidence="5 13" id="KW-0808">Transferase</keyword>
<dbReference type="Gene3D" id="3.40.1780.10">
    <property type="entry name" value="QueA-like"/>
    <property type="match status" value="1"/>
</dbReference>
<sequence>MRTDLFDFELPDNAIALRPAEPRDSARLLVVHPVKGGCAHDDADLADKSVRDLPSLLNPGDALVFNDTRVIPAALAGMRIRGETQAKVDFNLTKQVNESSWRAFARPAKRLEVGDRVHFGHSGESCYLGALDATVSAKGEAGEVELAFDFSGDVLDDAIRTVGMMPLPPYIALKRGADDRDRQSYQTVYAKKDGAVAAPTAGLHFTPELLAALDARGISRHFVTLHVGPGTFLPVKTDDTDGHAMHSEWGEVSAATAAALNETRARGGRIVAVGTTSLRLLESAASENGTIAPWSGETSIFITPGYRFKAVDVLMTNFHLPRSTLFMLVAAFSGLGTMRAAYAHAIHSGYRFYSYGDASLLFPAKVPSS</sequence>
<keyword evidence="7 13" id="KW-0671">Queuosine biosynthesis</keyword>
<accession>N0B861</accession>
<evidence type="ECO:0000256" key="5">
    <source>
        <dbReference type="ARBA" id="ARBA00022679"/>
    </source>
</evidence>